<keyword evidence="2" id="KW-1185">Reference proteome</keyword>
<sequence length="133" mass="14223">MRAARLHRYDTTLEGAACSLLEDMPDPTISAPDEAIVTIDGAGVCRTDLDSIEGQCSDRIPVALPDSFLGTRTPVSSSRLVPRCNAPTLATQSSSLHRSPMAPAELAGVAETCTAREETFWILRGKGDRPNIL</sequence>
<dbReference type="STRING" id="309801.trd_1729"/>
<gene>
    <name evidence="1" type="ordered locus">trd_1729</name>
</gene>
<dbReference type="Proteomes" id="UP000000447">
    <property type="component" value="Chromosome"/>
</dbReference>
<dbReference type="SUPFAM" id="SSF50129">
    <property type="entry name" value="GroES-like"/>
    <property type="match status" value="1"/>
</dbReference>
<proteinExistence type="predicted"/>
<dbReference type="HOGENOM" id="CLU_1905794_0_0_0"/>
<name>B9L118_THERP</name>
<dbReference type="Gene3D" id="3.90.180.10">
    <property type="entry name" value="Medium-chain alcohol dehydrogenases, catalytic domain"/>
    <property type="match status" value="1"/>
</dbReference>
<dbReference type="InterPro" id="IPR011032">
    <property type="entry name" value="GroES-like_sf"/>
</dbReference>
<organism evidence="1 2">
    <name type="scientific">Thermomicrobium roseum (strain ATCC 27502 / DSM 5159 / P-2)</name>
    <dbReference type="NCBI Taxonomy" id="309801"/>
    <lineage>
        <taxon>Bacteria</taxon>
        <taxon>Pseudomonadati</taxon>
        <taxon>Thermomicrobiota</taxon>
        <taxon>Thermomicrobia</taxon>
        <taxon>Thermomicrobiales</taxon>
        <taxon>Thermomicrobiaceae</taxon>
        <taxon>Thermomicrobium</taxon>
    </lineage>
</organism>
<reference evidence="1 2" key="1">
    <citation type="journal article" date="2009" name="PLoS ONE">
        <title>Complete genome sequence of the aerobic CO-oxidizing thermophile Thermomicrobium roseum.</title>
        <authorList>
            <person name="Wu D."/>
            <person name="Raymond J."/>
            <person name="Wu M."/>
            <person name="Chatterji S."/>
            <person name="Ren Q."/>
            <person name="Graham J.E."/>
            <person name="Bryant D.A."/>
            <person name="Robb F."/>
            <person name="Colman A."/>
            <person name="Tallon L.J."/>
            <person name="Badger J.H."/>
            <person name="Madupu R."/>
            <person name="Ward N.L."/>
            <person name="Eisen J.A."/>
        </authorList>
    </citation>
    <scope>NUCLEOTIDE SEQUENCE [LARGE SCALE GENOMIC DNA]</scope>
    <source>
        <strain evidence="2">ATCC 27502 / DSM 5159 / P-2</strain>
    </source>
</reference>
<dbReference type="AlphaFoldDB" id="B9L118"/>
<evidence type="ECO:0000313" key="2">
    <source>
        <dbReference type="Proteomes" id="UP000000447"/>
    </source>
</evidence>
<accession>B9L118</accession>
<dbReference type="KEGG" id="tro:trd_1729"/>
<protein>
    <submittedName>
        <fullName evidence="1">Alchohol dehydrogenase</fullName>
    </submittedName>
</protein>
<dbReference type="EMBL" id="CP001275">
    <property type="protein sequence ID" value="ACM05959.1"/>
    <property type="molecule type" value="Genomic_DNA"/>
</dbReference>
<evidence type="ECO:0000313" key="1">
    <source>
        <dbReference type="EMBL" id="ACM05959.1"/>
    </source>
</evidence>
<dbReference type="eggNOG" id="COG1063">
    <property type="taxonomic scope" value="Bacteria"/>
</dbReference>